<keyword evidence="3" id="KW-1185">Reference proteome</keyword>
<feature type="region of interest" description="Disordered" evidence="1">
    <location>
        <begin position="18"/>
        <end position="43"/>
    </location>
</feature>
<feature type="compositionally biased region" description="Polar residues" evidence="1">
    <location>
        <begin position="25"/>
        <end position="34"/>
    </location>
</feature>
<evidence type="ECO:0000313" key="4">
    <source>
        <dbReference type="WBParaSite" id="TCNE_0001540301-mRNA-1"/>
    </source>
</evidence>
<organism evidence="3 4">
    <name type="scientific">Toxocara canis</name>
    <name type="common">Canine roundworm</name>
    <dbReference type="NCBI Taxonomy" id="6265"/>
    <lineage>
        <taxon>Eukaryota</taxon>
        <taxon>Metazoa</taxon>
        <taxon>Ecdysozoa</taxon>
        <taxon>Nematoda</taxon>
        <taxon>Chromadorea</taxon>
        <taxon>Rhabditida</taxon>
        <taxon>Spirurina</taxon>
        <taxon>Ascaridomorpha</taxon>
        <taxon>Ascaridoidea</taxon>
        <taxon>Toxocaridae</taxon>
        <taxon>Toxocara</taxon>
    </lineage>
</organism>
<sequence>MVRSSSAAWSWPNVAFGITPRNPATKRNTASPQTAEAPLYVPPPSENVLSAPRQRNECIAVCMPLCSPQCIQNQPQPSPYTLASIPAQPQLVSFPSEHPSAVPSQPLPFVLEPGQVVPAPLPVPPRQFTPTVPLQPQCIPPMTATESAWPRGFMVCVLVIGAYQCCRRR</sequence>
<reference evidence="4" key="1">
    <citation type="submission" date="2016-06" db="UniProtKB">
        <authorList>
            <consortium name="WormBaseParasite"/>
        </authorList>
    </citation>
    <scope>IDENTIFICATION</scope>
</reference>
<proteinExistence type="predicted"/>
<evidence type="ECO:0000313" key="3">
    <source>
        <dbReference type="Proteomes" id="UP000050794"/>
    </source>
</evidence>
<dbReference type="Proteomes" id="UP000050794">
    <property type="component" value="Unassembled WGS sequence"/>
</dbReference>
<reference evidence="2 3" key="2">
    <citation type="submission" date="2018-11" db="EMBL/GenBank/DDBJ databases">
        <authorList>
            <consortium name="Pathogen Informatics"/>
        </authorList>
    </citation>
    <scope>NUCLEOTIDE SEQUENCE [LARGE SCALE GENOMIC DNA]</scope>
</reference>
<dbReference type="WBParaSite" id="TCNE_0001540301-mRNA-1">
    <property type="protein sequence ID" value="TCNE_0001540301-mRNA-1"/>
    <property type="gene ID" value="TCNE_0001540301"/>
</dbReference>
<evidence type="ECO:0000313" key="2">
    <source>
        <dbReference type="EMBL" id="VDM46723.1"/>
    </source>
</evidence>
<accession>A0A183V3T2</accession>
<protein>
    <submittedName>
        <fullName evidence="4">Extensin-like</fullName>
    </submittedName>
</protein>
<name>A0A183V3T2_TOXCA</name>
<gene>
    <name evidence="2" type="ORF">TCNE_LOCUS15402</name>
</gene>
<dbReference type="AlphaFoldDB" id="A0A183V3T2"/>
<dbReference type="EMBL" id="UYWY01022836">
    <property type="protein sequence ID" value="VDM46723.1"/>
    <property type="molecule type" value="Genomic_DNA"/>
</dbReference>
<evidence type="ECO:0000256" key="1">
    <source>
        <dbReference type="SAM" id="MobiDB-lite"/>
    </source>
</evidence>